<organism evidence="2 3">
    <name type="scientific">Streptomyces albus (strain ATCC 21838 / DSM 41398 / FERM P-419 / JCM 4703 / NBRC 107858)</name>
    <dbReference type="NCBI Taxonomy" id="1081613"/>
    <lineage>
        <taxon>Bacteria</taxon>
        <taxon>Bacillati</taxon>
        <taxon>Actinomycetota</taxon>
        <taxon>Actinomycetes</taxon>
        <taxon>Kitasatosporales</taxon>
        <taxon>Streptomycetaceae</taxon>
        <taxon>Streptomyces</taxon>
    </lineage>
</organism>
<dbReference type="EMBL" id="CP010519">
    <property type="protein sequence ID" value="AJE81032.1"/>
    <property type="molecule type" value="Genomic_DNA"/>
</dbReference>
<feature type="compositionally biased region" description="Low complexity" evidence="1">
    <location>
        <begin position="195"/>
        <end position="215"/>
    </location>
</feature>
<protein>
    <submittedName>
        <fullName evidence="2">Uncharacterized protein</fullName>
    </submittedName>
</protein>
<evidence type="ECO:0000256" key="1">
    <source>
        <dbReference type="SAM" id="MobiDB-lite"/>
    </source>
</evidence>
<gene>
    <name evidence="2" type="ORF">SLNWT_0656</name>
</gene>
<feature type="compositionally biased region" description="Low complexity" evidence="1">
    <location>
        <begin position="175"/>
        <end position="187"/>
    </location>
</feature>
<keyword evidence="3" id="KW-1185">Reference proteome</keyword>
<feature type="region of interest" description="Disordered" evidence="1">
    <location>
        <begin position="1"/>
        <end position="58"/>
    </location>
</feature>
<feature type="region of interest" description="Disordered" evidence="1">
    <location>
        <begin position="135"/>
        <end position="277"/>
    </location>
</feature>
<dbReference type="KEGG" id="sals:SLNWT_0656"/>
<name>A0A0B5ESC9_STRA4</name>
<evidence type="ECO:0000313" key="3">
    <source>
        <dbReference type="Proteomes" id="UP000031523"/>
    </source>
</evidence>
<evidence type="ECO:0000313" key="2">
    <source>
        <dbReference type="EMBL" id="AJE81032.1"/>
    </source>
</evidence>
<proteinExistence type="predicted"/>
<dbReference type="AlphaFoldDB" id="A0A0B5ESC9"/>
<sequence>MRSEHLDSFRTSVAEVRQARRVRSPSPRSPACGGCREERSAGPLGCGGTGRAPAGGRHRMLRRCRASAGFAGSVEVREGRASGPHPGSGGAAGPSSTAATGRAHRVGRGRWPGRPAGCLSAWYGVCFFARPSGCGRRGSGGGRRCPGPRRGRGTRGRHGAPGRRRAAVARRARPSGRGSRPCGVLPRSDARRPRSAAGSGRRCPARRVVGPRARGAGTGASPHASTHRGVKRQAPGGRVRAPVDSASEWSHPVRIVGGGPSGCGVSVTTPGGDGQQR</sequence>
<feature type="compositionally biased region" description="Gly residues" evidence="1">
    <location>
        <begin position="135"/>
        <end position="144"/>
    </location>
</feature>
<accession>A0A0B5ESC9</accession>
<reference evidence="2 3" key="1">
    <citation type="submission" date="2015-01" db="EMBL/GenBank/DDBJ databases">
        <title>Enhanced salinomycin production by adjusting the supply of polyketide extender units in Streptomyce albus DSM 41398.</title>
        <authorList>
            <person name="Lu C."/>
        </authorList>
    </citation>
    <scope>NUCLEOTIDE SEQUENCE [LARGE SCALE GENOMIC DNA]</scope>
    <source>
        <strain evidence="3">ATCC 21838 / DSM 41398 / FERM P-419 / JCM 4703 / NBRC 107858</strain>
    </source>
</reference>
<feature type="region of interest" description="Disordered" evidence="1">
    <location>
        <begin position="77"/>
        <end position="108"/>
    </location>
</feature>
<dbReference type="Proteomes" id="UP000031523">
    <property type="component" value="Chromosome"/>
</dbReference>
<feature type="compositionally biased region" description="Basic residues" evidence="1">
    <location>
        <begin position="146"/>
        <end position="174"/>
    </location>
</feature>